<keyword evidence="7 14" id="KW-0812">Transmembrane</keyword>
<dbReference type="SMART" id="SM00387">
    <property type="entry name" value="HATPase_c"/>
    <property type="match status" value="1"/>
</dbReference>
<keyword evidence="8" id="KW-0547">Nucleotide-binding</keyword>
<dbReference type="SUPFAM" id="SSF158472">
    <property type="entry name" value="HAMP domain-like"/>
    <property type="match status" value="1"/>
</dbReference>
<dbReference type="InterPro" id="IPR003594">
    <property type="entry name" value="HATPase_dom"/>
</dbReference>
<dbReference type="SUPFAM" id="SSF47384">
    <property type="entry name" value="Homodimeric domain of signal transducing histidine kinase"/>
    <property type="match status" value="1"/>
</dbReference>
<evidence type="ECO:0000256" key="5">
    <source>
        <dbReference type="ARBA" id="ARBA00022553"/>
    </source>
</evidence>
<evidence type="ECO:0000256" key="3">
    <source>
        <dbReference type="ARBA" id="ARBA00012438"/>
    </source>
</evidence>
<gene>
    <name evidence="17" type="ORF">WCV66_14590</name>
</gene>
<dbReference type="InterPro" id="IPR003660">
    <property type="entry name" value="HAMP_dom"/>
</dbReference>
<feature type="transmembrane region" description="Helical" evidence="14">
    <location>
        <begin position="6"/>
        <end position="28"/>
    </location>
</feature>
<keyword evidence="9" id="KW-0418">Kinase</keyword>
<dbReference type="CDD" id="cd06225">
    <property type="entry name" value="HAMP"/>
    <property type="match status" value="1"/>
</dbReference>
<dbReference type="PROSITE" id="PS50885">
    <property type="entry name" value="HAMP"/>
    <property type="match status" value="1"/>
</dbReference>
<evidence type="ECO:0000256" key="8">
    <source>
        <dbReference type="ARBA" id="ARBA00022741"/>
    </source>
</evidence>
<reference evidence="17 18" key="1">
    <citation type="submission" date="2024-02" db="EMBL/GenBank/DDBJ databases">
        <title>Seven novel Bacillus-like species.</title>
        <authorList>
            <person name="Liu G."/>
        </authorList>
    </citation>
    <scope>NUCLEOTIDE SEQUENCE [LARGE SCALE GENOMIC DNA]</scope>
    <source>
        <strain evidence="17 18">FJAT-53654</strain>
    </source>
</reference>
<dbReference type="Gene3D" id="3.30.565.10">
    <property type="entry name" value="Histidine kinase-like ATPase, C-terminal domain"/>
    <property type="match status" value="1"/>
</dbReference>
<sequence length="459" mass="52244">MKRKVILYFMIIIILTLGLVMTVFGVALTKYYYQGIANAFQNHVEAINPIWTEENEQKSGSLEEYSDLVMKSYQYDGAELQLLNNKGELLQSSTGFYEKQTYSIDPNVFSYSTIYKKEKLEKSGEKVLAVYTPLMSEGQVVGVLRYASSLTNVQEIINSLLGYGLMICLGVAVIVFLVSLRLADSIVRPFNEIIQLTREMSKGRFEKRIKDIYPHELGEMSRTLNFMAEEIVKMDRLKTDFISSISHELRTPLTGIKGWVETMESPDGLTEEEAKFGLRMINSESERLMKLVEDLLDFSRYESNRVTLVPTLLEFDTLIKDVVLQLQKKANEKNLQIKLECSPVLIHADGDKIRQVLLNLLDNAIKFSEKGSEIQIYQDVSEKMVILKIQDYGIGIHQDKINYIMDSFYKIDSKSIGAGIGLAISRNIINKHEGTIEVKSEYGKGTIVIVCLPINRNEQ</sequence>
<dbReference type="EMBL" id="CP147403">
    <property type="protein sequence ID" value="WXB86494.1"/>
    <property type="molecule type" value="Genomic_DNA"/>
</dbReference>
<dbReference type="InterPro" id="IPR003661">
    <property type="entry name" value="HisK_dim/P_dom"/>
</dbReference>
<keyword evidence="18" id="KW-1185">Reference proteome</keyword>
<comment type="subcellular location">
    <subcellularLocation>
        <location evidence="2">Cell membrane</location>
        <topology evidence="2">Multi-pass membrane protein</topology>
    </subcellularLocation>
</comment>
<feature type="domain" description="Histidine kinase" evidence="15">
    <location>
        <begin position="244"/>
        <end position="456"/>
    </location>
</feature>
<name>A0ABZ2MMA1_9BACI</name>
<dbReference type="PROSITE" id="PS50109">
    <property type="entry name" value="HIS_KIN"/>
    <property type="match status" value="1"/>
</dbReference>
<dbReference type="InterPro" id="IPR050398">
    <property type="entry name" value="HssS/ArlS-like"/>
</dbReference>
<dbReference type="InterPro" id="IPR005467">
    <property type="entry name" value="His_kinase_dom"/>
</dbReference>
<keyword evidence="10 17" id="KW-0067">ATP-binding</keyword>
<dbReference type="SMART" id="SM00388">
    <property type="entry name" value="HisKA"/>
    <property type="match status" value="1"/>
</dbReference>
<evidence type="ECO:0000313" key="17">
    <source>
        <dbReference type="EMBL" id="WXB86494.1"/>
    </source>
</evidence>
<proteinExistence type="predicted"/>
<evidence type="ECO:0000256" key="6">
    <source>
        <dbReference type="ARBA" id="ARBA00022679"/>
    </source>
</evidence>
<dbReference type="Pfam" id="PF02518">
    <property type="entry name" value="HATPase_c"/>
    <property type="match status" value="1"/>
</dbReference>
<evidence type="ECO:0000256" key="9">
    <source>
        <dbReference type="ARBA" id="ARBA00022777"/>
    </source>
</evidence>
<keyword evidence="5" id="KW-0597">Phosphoprotein</keyword>
<evidence type="ECO:0000256" key="13">
    <source>
        <dbReference type="ARBA" id="ARBA00023136"/>
    </source>
</evidence>
<keyword evidence="12" id="KW-0902">Two-component regulatory system</keyword>
<dbReference type="SMART" id="SM00304">
    <property type="entry name" value="HAMP"/>
    <property type="match status" value="1"/>
</dbReference>
<dbReference type="EC" id="2.7.13.3" evidence="3"/>
<dbReference type="PANTHER" id="PTHR45528">
    <property type="entry name" value="SENSOR HISTIDINE KINASE CPXA"/>
    <property type="match status" value="1"/>
</dbReference>
<dbReference type="InterPro" id="IPR004358">
    <property type="entry name" value="Sig_transdc_His_kin-like_C"/>
</dbReference>
<dbReference type="PRINTS" id="PR00344">
    <property type="entry name" value="BCTRLSENSOR"/>
</dbReference>
<dbReference type="InterPro" id="IPR036890">
    <property type="entry name" value="HATPase_C_sf"/>
</dbReference>
<evidence type="ECO:0000256" key="2">
    <source>
        <dbReference type="ARBA" id="ARBA00004651"/>
    </source>
</evidence>
<evidence type="ECO:0000256" key="1">
    <source>
        <dbReference type="ARBA" id="ARBA00000085"/>
    </source>
</evidence>
<organism evidence="17 18">
    <name type="scientific">Metabacillus rhizosphaerae</name>
    <dbReference type="NCBI Taxonomy" id="3117747"/>
    <lineage>
        <taxon>Bacteria</taxon>
        <taxon>Bacillati</taxon>
        <taxon>Bacillota</taxon>
        <taxon>Bacilli</taxon>
        <taxon>Bacillales</taxon>
        <taxon>Bacillaceae</taxon>
        <taxon>Metabacillus</taxon>
    </lineage>
</organism>
<keyword evidence="6" id="KW-0808">Transferase</keyword>
<evidence type="ECO:0000256" key="11">
    <source>
        <dbReference type="ARBA" id="ARBA00022989"/>
    </source>
</evidence>
<evidence type="ECO:0000256" key="4">
    <source>
        <dbReference type="ARBA" id="ARBA00022475"/>
    </source>
</evidence>
<evidence type="ECO:0000256" key="14">
    <source>
        <dbReference type="SAM" id="Phobius"/>
    </source>
</evidence>
<feature type="domain" description="HAMP" evidence="16">
    <location>
        <begin position="184"/>
        <end position="236"/>
    </location>
</feature>
<dbReference type="InterPro" id="IPR036097">
    <property type="entry name" value="HisK_dim/P_sf"/>
</dbReference>
<dbReference type="Gene3D" id="1.10.287.130">
    <property type="match status" value="1"/>
</dbReference>
<evidence type="ECO:0000256" key="10">
    <source>
        <dbReference type="ARBA" id="ARBA00022840"/>
    </source>
</evidence>
<evidence type="ECO:0000259" key="15">
    <source>
        <dbReference type="PROSITE" id="PS50109"/>
    </source>
</evidence>
<evidence type="ECO:0000256" key="7">
    <source>
        <dbReference type="ARBA" id="ARBA00022692"/>
    </source>
</evidence>
<evidence type="ECO:0000256" key="12">
    <source>
        <dbReference type="ARBA" id="ARBA00023012"/>
    </source>
</evidence>
<dbReference type="Proteomes" id="UP001368328">
    <property type="component" value="Chromosome"/>
</dbReference>
<dbReference type="Gene3D" id="6.10.340.10">
    <property type="match status" value="1"/>
</dbReference>
<keyword evidence="4" id="KW-1003">Cell membrane</keyword>
<accession>A0ABZ2MMA1</accession>
<evidence type="ECO:0000259" key="16">
    <source>
        <dbReference type="PROSITE" id="PS50885"/>
    </source>
</evidence>
<keyword evidence="13 14" id="KW-0472">Membrane</keyword>
<dbReference type="GO" id="GO:0005524">
    <property type="term" value="F:ATP binding"/>
    <property type="evidence" value="ECO:0007669"/>
    <property type="project" value="UniProtKB-KW"/>
</dbReference>
<keyword evidence="11 14" id="KW-1133">Transmembrane helix</keyword>
<dbReference type="PANTHER" id="PTHR45528:SF1">
    <property type="entry name" value="SENSOR HISTIDINE KINASE CPXA"/>
    <property type="match status" value="1"/>
</dbReference>
<comment type="catalytic activity">
    <reaction evidence="1">
        <text>ATP + protein L-histidine = ADP + protein N-phospho-L-histidine.</text>
        <dbReference type="EC" id="2.7.13.3"/>
    </reaction>
</comment>
<dbReference type="Pfam" id="PF00672">
    <property type="entry name" value="HAMP"/>
    <property type="match status" value="1"/>
</dbReference>
<dbReference type="Pfam" id="PF00512">
    <property type="entry name" value="HisKA"/>
    <property type="match status" value="1"/>
</dbReference>
<dbReference type="CDD" id="cd00082">
    <property type="entry name" value="HisKA"/>
    <property type="match status" value="1"/>
</dbReference>
<dbReference type="RefSeq" id="WP_338785842.1">
    <property type="nucleotide sequence ID" value="NZ_CP147403.1"/>
</dbReference>
<feature type="transmembrane region" description="Helical" evidence="14">
    <location>
        <begin position="160"/>
        <end position="180"/>
    </location>
</feature>
<protein>
    <recommendedName>
        <fullName evidence="3">histidine kinase</fullName>
        <ecNumber evidence="3">2.7.13.3</ecNumber>
    </recommendedName>
</protein>
<dbReference type="SUPFAM" id="SSF55874">
    <property type="entry name" value="ATPase domain of HSP90 chaperone/DNA topoisomerase II/histidine kinase"/>
    <property type="match status" value="1"/>
</dbReference>
<evidence type="ECO:0000313" key="18">
    <source>
        <dbReference type="Proteomes" id="UP001368328"/>
    </source>
</evidence>